<dbReference type="CDD" id="cd01276">
    <property type="entry name" value="PKCI_related"/>
    <property type="match status" value="1"/>
</dbReference>
<evidence type="ECO:0000256" key="2">
    <source>
        <dbReference type="PIRSR" id="PIRSR601310-3"/>
    </source>
</evidence>
<dbReference type="InterPro" id="IPR019808">
    <property type="entry name" value="Histidine_triad_CS"/>
</dbReference>
<proteinExistence type="predicted"/>
<evidence type="ECO:0000256" key="3">
    <source>
        <dbReference type="PROSITE-ProRule" id="PRU00464"/>
    </source>
</evidence>
<comment type="caution">
    <text evidence="5">The sequence shown here is derived from an EMBL/GenBank/DDBJ whole genome shotgun (WGS) entry which is preliminary data.</text>
</comment>
<dbReference type="EMBL" id="BLXY01000003">
    <property type="protein sequence ID" value="GFO64425.1"/>
    <property type="molecule type" value="Genomic_DNA"/>
</dbReference>
<accession>A0A6V8MW52</accession>
<dbReference type="RefSeq" id="WP_183347474.1">
    <property type="nucleotide sequence ID" value="NZ_BLXY01000003.1"/>
</dbReference>
<evidence type="ECO:0000313" key="5">
    <source>
        <dbReference type="EMBL" id="GFO64425.1"/>
    </source>
</evidence>
<name>A0A6V8MW52_9BACT</name>
<dbReference type="PROSITE" id="PS00892">
    <property type="entry name" value="HIT_1"/>
    <property type="match status" value="1"/>
</dbReference>
<dbReference type="InterPro" id="IPR001310">
    <property type="entry name" value="Histidine_triad_HIT"/>
</dbReference>
<feature type="domain" description="HIT" evidence="4">
    <location>
        <begin position="5"/>
        <end position="114"/>
    </location>
</feature>
<dbReference type="Gene3D" id="3.30.428.10">
    <property type="entry name" value="HIT-like"/>
    <property type="match status" value="1"/>
</dbReference>
<feature type="active site" description="Tele-AMP-histidine intermediate" evidence="1">
    <location>
        <position position="100"/>
    </location>
</feature>
<dbReference type="Proteomes" id="UP000568888">
    <property type="component" value="Unassembled WGS sequence"/>
</dbReference>
<dbReference type="Pfam" id="PF01230">
    <property type="entry name" value="HIT"/>
    <property type="match status" value="1"/>
</dbReference>
<dbReference type="GO" id="GO:0003824">
    <property type="term" value="F:catalytic activity"/>
    <property type="evidence" value="ECO:0007669"/>
    <property type="project" value="InterPro"/>
</dbReference>
<evidence type="ECO:0000256" key="1">
    <source>
        <dbReference type="PIRSR" id="PIRSR601310-1"/>
    </source>
</evidence>
<sequence>MSDCLFCKMAEGAIPVKKVYEDDLLFAIEDINPVAPVHILIIPKKHVVNTLELTPADDQLIGAVHRVAASLARERGFDQEGFRLVNNNNAGAGQSVWHIHFHLLAGRKLGWPPG</sequence>
<dbReference type="PANTHER" id="PTHR23089">
    <property type="entry name" value="HISTIDINE TRIAD HIT PROTEIN"/>
    <property type="match status" value="1"/>
</dbReference>
<dbReference type="AlphaFoldDB" id="A0A6V8MW52"/>
<protein>
    <submittedName>
        <fullName evidence="5">Histidine triad nucleotide-binding protein</fullName>
    </submittedName>
</protein>
<reference evidence="6" key="1">
    <citation type="submission" date="2020-06" db="EMBL/GenBank/DDBJ databases">
        <title>Draft genomic sequecing of Geomonas sp. Red736.</title>
        <authorList>
            <person name="Itoh H."/>
            <person name="Xu Z.X."/>
            <person name="Ushijima N."/>
            <person name="Masuda Y."/>
            <person name="Shiratori Y."/>
            <person name="Senoo K."/>
        </authorList>
    </citation>
    <scope>NUCLEOTIDE SEQUENCE [LARGE SCALE GENOMIC DNA]</scope>
    <source>
        <strain evidence="6">Red736</strain>
    </source>
</reference>
<feature type="short sequence motif" description="Histidine triad motif" evidence="2 3">
    <location>
        <begin position="98"/>
        <end position="102"/>
    </location>
</feature>
<dbReference type="PRINTS" id="PR00332">
    <property type="entry name" value="HISTRIAD"/>
</dbReference>
<dbReference type="InterPro" id="IPR011146">
    <property type="entry name" value="HIT-like"/>
</dbReference>
<organism evidence="5 6">
    <name type="scientific">Geomonas paludis</name>
    <dbReference type="NCBI Taxonomy" id="2740185"/>
    <lineage>
        <taxon>Bacteria</taxon>
        <taxon>Pseudomonadati</taxon>
        <taxon>Thermodesulfobacteriota</taxon>
        <taxon>Desulfuromonadia</taxon>
        <taxon>Geobacterales</taxon>
        <taxon>Geobacteraceae</taxon>
        <taxon>Geomonas</taxon>
    </lineage>
</organism>
<dbReference type="InterPro" id="IPR036265">
    <property type="entry name" value="HIT-like_sf"/>
</dbReference>
<dbReference type="SUPFAM" id="SSF54197">
    <property type="entry name" value="HIT-like"/>
    <property type="match status" value="1"/>
</dbReference>
<evidence type="ECO:0000259" key="4">
    <source>
        <dbReference type="PROSITE" id="PS51084"/>
    </source>
</evidence>
<gene>
    <name evidence="5" type="primary">hinT</name>
    <name evidence="5" type="ORF">GMPD_23440</name>
</gene>
<dbReference type="PROSITE" id="PS51084">
    <property type="entry name" value="HIT_2"/>
    <property type="match status" value="1"/>
</dbReference>
<evidence type="ECO:0000313" key="6">
    <source>
        <dbReference type="Proteomes" id="UP000568888"/>
    </source>
</evidence>